<dbReference type="Pfam" id="PF24758">
    <property type="entry name" value="LRR_At5g56370"/>
    <property type="match status" value="1"/>
</dbReference>
<sequence length="427" mass="46807">MEPPPPPPQVAKMNLSSPSSRPPPPKVARMTLSSPPPPPLPPSLVSMSGDTCDPQDGVCDRISELPSNILCSILFLLPIKEAGRTTTLSTRWRQVFVYSPVDLDDEKVSKRRLAGRPSEITANANRVAVITRIVAAHRGPICRVRLAKTRFHGDGDNTYGGVGLATDLFVGRNVEELILHSTHSVQFFPADRLRSLHLIGCAWFPSQPPAATFSRIKELTLRGVKISEPDLHALMEQCPMLEDLTLSSYHEEGRRGSMHHEQVDIARFLVRSNSLRNLSLELCSLAELVVVDAPNLEHLLGITIPHQRNRCAVILAHAPKLQNLGCLCTHFNLLFYKTYRIEGTDVLLPVARPPIRSMKILSVRVNLWDLGRLGGLARAAAWPGEASWSTMVRRCGVTDGLADSAVAVGQLMGSDTARSAQGGVVRR</sequence>
<feature type="domain" description="F-box/LRR-repeat protein 15/At3g58940/PEG3-like LRR" evidence="3">
    <location>
        <begin position="173"/>
        <end position="367"/>
    </location>
</feature>
<gene>
    <name evidence="4" type="ORF">GUJ93_ZPchr0005g14571</name>
</gene>
<dbReference type="InterPro" id="IPR053781">
    <property type="entry name" value="F-box_AtFBL13-like"/>
</dbReference>
<evidence type="ECO:0000313" key="5">
    <source>
        <dbReference type="Proteomes" id="UP000729402"/>
    </source>
</evidence>
<feature type="domain" description="F-box" evidence="2">
    <location>
        <begin position="62"/>
        <end position="96"/>
    </location>
</feature>
<dbReference type="PANTHER" id="PTHR32141:SF94">
    <property type="entry name" value="F-BOX DOMAIN-CONTAINING PROTEIN"/>
    <property type="match status" value="1"/>
</dbReference>
<evidence type="ECO:0000313" key="4">
    <source>
        <dbReference type="EMBL" id="KAG8067911.1"/>
    </source>
</evidence>
<name>A0A8J5T784_ZIZPA</name>
<dbReference type="CDD" id="cd22160">
    <property type="entry name" value="F-box_AtFBL13-like"/>
    <property type="match status" value="1"/>
</dbReference>
<evidence type="ECO:0000256" key="1">
    <source>
        <dbReference type="SAM" id="MobiDB-lite"/>
    </source>
</evidence>
<dbReference type="InterPro" id="IPR001810">
    <property type="entry name" value="F-box_dom"/>
</dbReference>
<proteinExistence type="predicted"/>
<accession>A0A8J5T784</accession>
<dbReference type="Pfam" id="PF00646">
    <property type="entry name" value="F-box"/>
    <property type="match status" value="1"/>
</dbReference>
<comment type="caution">
    <text evidence="4">The sequence shown here is derived from an EMBL/GenBank/DDBJ whole genome shotgun (WGS) entry which is preliminary data.</text>
</comment>
<reference evidence="4" key="1">
    <citation type="journal article" date="2021" name="bioRxiv">
        <title>Whole Genome Assembly and Annotation of Northern Wild Rice, Zizania palustris L., Supports a Whole Genome Duplication in the Zizania Genus.</title>
        <authorList>
            <person name="Haas M."/>
            <person name="Kono T."/>
            <person name="Macchietto M."/>
            <person name="Millas R."/>
            <person name="McGilp L."/>
            <person name="Shao M."/>
            <person name="Duquette J."/>
            <person name="Hirsch C.N."/>
            <person name="Kimball J."/>
        </authorList>
    </citation>
    <scope>NUCLEOTIDE SEQUENCE</scope>
    <source>
        <tissue evidence="4">Fresh leaf tissue</tissue>
    </source>
</reference>
<dbReference type="PANTHER" id="PTHR32141">
    <property type="match status" value="1"/>
</dbReference>
<dbReference type="InterPro" id="IPR055411">
    <property type="entry name" value="LRR_FXL15/At3g58940/PEG3-like"/>
</dbReference>
<reference evidence="4" key="2">
    <citation type="submission" date="2021-02" db="EMBL/GenBank/DDBJ databases">
        <authorList>
            <person name="Kimball J.A."/>
            <person name="Haas M.W."/>
            <person name="Macchietto M."/>
            <person name="Kono T."/>
            <person name="Duquette J."/>
            <person name="Shao M."/>
        </authorList>
    </citation>
    <scope>NUCLEOTIDE SEQUENCE</scope>
    <source>
        <tissue evidence="4">Fresh leaf tissue</tissue>
    </source>
</reference>
<evidence type="ECO:0000259" key="2">
    <source>
        <dbReference type="Pfam" id="PF00646"/>
    </source>
</evidence>
<dbReference type="Proteomes" id="UP000729402">
    <property type="component" value="Unassembled WGS sequence"/>
</dbReference>
<dbReference type="InterPro" id="IPR055302">
    <property type="entry name" value="F-box_dom-containing"/>
</dbReference>
<dbReference type="AlphaFoldDB" id="A0A8J5T784"/>
<dbReference type="OrthoDB" id="689950at2759"/>
<keyword evidence="5" id="KW-1185">Reference proteome</keyword>
<evidence type="ECO:0000259" key="3">
    <source>
        <dbReference type="Pfam" id="PF24758"/>
    </source>
</evidence>
<evidence type="ECO:0008006" key="6">
    <source>
        <dbReference type="Google" id="ProtNLM"/>
    </source>
</evidence>
<organism evidence="4 5">
    <name type="scientific">Zizania palustris</name>
    <name type="common">Northern wild rice</name>
    <dbReference type="NCBI Taxonomy" id="103762"/>
    <lineage>
        <taxon>Eukaryota</taxon>
        <taxon>Viridiplantae</taxon>
        <taxon>Streptophyta</taxon>
        <taxon>Embryophyta</taxon>
        <taxon>Tracheophyta</taxon>
        <taxon>Spermatophyta</taxon>
        <taxon>Magnoliopsida</taxon>
        <taxon>Liliopsida</taxon>
        <taxon>Poales</taxon>
        <taxon>Poaceae</taxon>
        <taxon>BOP clade</taxon>
        <taxon>Oryzoideae</taxon>
        <taxon>Oryzeae</taxon>
        <taxon>Zizaniinae</taxon>
        <taxon>Zizania</taxon>
    </lineage>
</organism>
<protein>
    <recommendedName>
        <fullName evidence="6">F-box domain-containing protein</fullName>
    </recommendedName>
</protein>
<feature type="region of interest" description="Disordered" evidence="1">
    <location>
        <begin position="1"/>
        <end position="44"/>
    </location>
</feature>
<dbReference type="EMBL" id="JAAALK010000284">
    <property type="protein sequence ID" value="KAG8067911.1"/>
    <property type="molecule type" value="Genomic_DNA"/>
</dbReference>